<gene>
    <name evidence="1" type="ORF">M9H77_06221</name>
</gene>
<evidence type="ECO:0000313" key="2">
    <source>
        <dbReference type="Proteomes" id="UP001060085"/>
    </source>
</evidence>
<reference evidence="2" key="1">
    <citation type="journal article" date="2023" name="Nat. Plants">
        <title>Single-cell RNA sequencing provides a high-resolution roadmap for understanding the multicellular compartmentation of specialized metabolism.</title>
        <authorList>
            <person name="Sun S."/>
            <person name="Shen X."/>
            <person name="Li Y."/>
            <person name="Li Y."/>
            <person name="Wang S."/>
            <person name="Li R."/>
            <person name="Zhang H."/>
            <person name="Shen G."/>
            <person name="Guo B."/>
            <person name="Wei J."/>
            <person name="Xu J."/>
            <person name="St-Pierre B."/>
            <person name="Chen S."/>
            <person name="Sun C."/>
        </authorList>
    </citation>
    <scope>NUCLEOTIDE SEQUENCE [LARGE SCALE GENOMIC DNA]</scope>
</reference>
<protein>
    <submittedName>
        <fullName evidence="1">Uncharacterized protein</fullName>
    </submittedName>
</protein>
<dbReference type="EMBL" id="CM044702">
    <property type="protein sequence ID" value="KAI5675271.1"/>
    <property type="molecule type" value="Genomic_DNA"/>
</dbReference>
<evidence type="ECO:0000313" key="1">
    <source>
        <dbReference type="EMBL" id="KAI5675271.1"/>
    </source>
</evidence>
<proteinExistence type="predicted"/>
<organism evidence="1 2">
    <name type="scientific">Catharanthus roseus</name>
    <name type="common">Madagascar periwinkle</name>
    <name type="synonym">Vinca rosea</name>
    <dbReference type="NCBI Taxonomy" id="4058"/>
    <lineage>
        <taxon>Eukaryota</taxon>
        <taxon>Viridiplantae</taxon>
        <taxon>Streptophyta</taxon>
        <taxon>Embryophyta</taxon>
        <taxon>Tracheophyta</taxon>
        <taxon>Spermatophyta</taxon>
        <taxon>Magnoliopsida</taxon>
        <taxon>eudicotyledons</taxon>
        <taxon>Gunneridae</taxon>
        <taxon>Pentapetalae</taxon>
        <taxon>asterids</taxon>
        <taxon>lamiids</taxon>
        <taxon>Gentianales</taxon>
        <taxon>Apocynaceae</taxon>
        <taxon>Rauvolfioideae</taxon>
        <taxon>Vinceae</taxon>
        <taxon>Catharanthinae</taxon>
        <taxon>Catharanthus</taxon>
    </lineage>
</organism>
<sequence>MFYTLENQWQKELCSKSYINPLKKPHNYHNFLNTEKMALLKTTTKTLLYIVFSIFFKSFHASITYNVVDFGADPNGQKDSTDAFHSAWSKVCTSLGSATLLVPQGTFLLQMTKFEGPCQSKTISIEISGSLVAPTDYTMLGSDNPWIQINGVDGISISGGTIDGKGKNLWDCKNSEQNCPKGSTSLGISNSNNIKISSLTLADSQMFHMKIVSCQNVVLEEIKALAPEDSPNTDGIHIQESSFVSIYRSTMSTGDDCVSIGPGSSNLWIEDITCGPGHGISIGSLGNNVEDGGVQNVTVTMASFSGTKNGFRIKTWGKPSHAIVKHVTFQHATINNVHNPIIIDQNYCPDKSKGCINQPSGVQINGITFSDIHGSSATKDAIKFECSSMKPCYGLILENINLNYDGEPAETLCANAFGKTLGIVNPPGCLKS</sequence>
<accession>A0ACC0BRF8</accession>
<name>A0ACC0BRF8_CATRO</name>
<dbReference type="Proteomes" id="UP001060085">
    <property type="component" value="Linkage Group LG02"/>
</dbReference>
<comment type="caution">
    <text evidence="1">The sequence shown here is derived from an EMBL/GenBank/DDBJ whole genome shotgun (WGS) entry which is preliminary data.</text>
</comment>
<keyword evidence="2" id="KW-1185">Reference proteome</keyword>